<reference evidence="2 3" key="1">
    <citation type="submission" date="2020-09" db="EMBL/GenBank/DDBJ databases">
        <title>De no assembly of potato wild relative species, Solanum commersonii.</title>
        <authorList>
            <person name="Cho K."/>
        </authorList>
    </citation>
    <scope>NUCLEOTIDE SEQUENCE [LARGE SCALE GENOMIC DNA]</scope>
    <source>
        <strain evidence="2">LZ3.2</strain>
        <tissue evidence="2">Leaf</tissue>
    </source>
</reference>
<organism evidence="2 3">
    <name type="scientific">Solanum commersonii</name>
    <name type="common">Commerson's wild potato</name>
    <name type="synonym">Commerson's nightshade</name>
    <dbReference type="NCBI Taxonomy" id="4109"/>
    <lineage>
        <taxon>Eukaryota</taxon>
        <taxon>Viridiplantae</taxon>
        <taxon>Streptophyta</taxon>
        <taxon>Embryophyta</taxon>
        <taxon>Tracheophyta</taxon>
        <taxon>Spermatophyta</taxon>
        <taxon>Magnoliopsida</taxon>
        <taxon>eudicotyledons</taxon>
        <taxon>Gunneridae</taxon>
        <taxon>Pentapetalae</taxon>
        <taxon>asterids</taxon>
        <taxon>lamiids</taxon>
        <taxon>Solanales</taxon>
        <taxon>Solanaceae</taxon>
        <taxon>Solanoideae</taxon>
        <taxon>Solaneae</taxon>
        <taxon>Solanum</taxon>
    </lineage>
</organism>
<dbReference type="AlphaFoldDB" id="A0A9J5W960"/>
<keyword evidence="3" id="KW-1185">Reference proteome</keyword>
<evidence type="ECO:0000256" key="1">
    <source>
        <dbReference type="SAM" id="MobiDB-lite"/>
    </source>
</evidence>
<feature type="region of interest" description="Disordered" evidence="1">
    <location>
        <begin position="78"/>
        <end position="105"/>
    </location>
</feature>
<name>A0A9J5W960_SOLCO</name>
<dbReference type="Proteomes" id="UP000824120">
    <property type="component" value="Chromosome 12"/>
</dbReference>
<sequence length="214" mass="24156">MSERLFDGDLLEGKGLDQTFWQFEPLFDNTPEIEAQIDLNQEEEEEEDKMPLKKWLSKEKSHVLTRLLKIILHGDHNRNYRGGHNGSKQTQALHNKRKRKTSISKDVQTVDPIDISKEGMAFGSSEIESDDIGKKENEALVEPKTTYKSKSTEGPGLFVRKGKGDTILTDGGIRTRVHDVDIELSEELLGIILDVPTKGPGFSKGVSLLRILFR</sequence>
<dbReference type="EMBL" id="JACXVP010000012">
    <property type="protein sequence ID" value="KAG5572211.1"/>
    <property type="molecule type" value="Genomic_DNA"/>
</dbReference>
<evidence type="ECO:0000313" key="3">
    <source>
        <dbReference type="Proteomes" id="UP000824120"/>
    </source>
</evidence>
<gene>
    <name evidence="2" type="ORF">H5410_061977</name>
</gene>
<accession>A0A9J5W960</accession>
<comment type="caution">
    <text evidence="2">The sequence shown here is derived from an EMBL/GenBank/DDBJ whole genome shotgun (WGS) entry which is preliminary data.</text>
</comment>
<protein>
    <submittedName>
        <fullName evidence="2">Uncharacterized protein</fullName>
    </submittedName>
</protein>
<proteinExistence type="predicted"/>
<evidence type="ECO:0000313" key="2">
    <source>
        <dbReference type="EMBL" id="KAG5572211.1"/>
    </source>
</evidence>